<feature type="compositionally biased region" description="Low complexity" evidence="1">
    <location>
        <begin position="56"/>
        <end position="113"/>
    </location>
</feature>
<feature type="compositionally biased region" description="Low complexity" evidence="1">
    <location>
        <begin position="143"/>
        <end position="166"/>
    </location>
</feature>
<protein>
    <submittedName>
        <fullName evidence="2">Uncharacterized protein</fullName>
    </submittedName>
</protein>
<reference evidence="2 3" key="1">
    <citation type="journal article" date="2013" name="Fungal Biol.">
        <title>Analysis of microsatellite markers in the genome of the plant pathogen Ceratocystis fimbriata.</title>
        <authorList>
            <person name="Simpson M.C."/>
            <person name="Wilken P.M."/>
            <person name="Coetzee M.P."/>
            <person name="Wingfield M.J."/>
            <person name="Wingfield B.D."/>
        </authorList>
    </citation>
    <scope>NUCLEOTIDE SEQUENCE [LARGE SCALE GENOMIC DNA]</scope>
    <source>
        <strain evidence="2 3">CBS 114723</strain>
    </source>
</reference>
<evidence type="ECO:0000313" key="2">
    <source>
        <dbReference type="EMBL" id="PHH49375.1"/>
    </source>
</evidence>
<feature type="compositionally biased region" description="Basic and acidic residues" evidence="1">
    <location>
        <begin position="1"/>
        <end position="10"/>
    </location>
</feature>
<dbReference type="PANTHER" id="PTHR42095:SF1">
    <property type="entry name" value="YALI0C12166P"/>
    <property type="match status" value="1"/>
</dbReference>
<name>A0A2C5WS90_9PEZI</name>
<feature type="compositionally biased region" description="Polar residues" evidence="1">
    <location>
        <begin position="44"/>
        <end position="55"/>
    </location>
</feature>
<feature type="region of interest" description="Disordered" evidence="1">
    <location>
        <begin position="44"/>
        <end position="168"/>
    </location>
</feature>
<dbReference type="OrthoDB" id="4207123at2759"/>
<feature type="region of interest" description="Disordered" evidence="1">
    <location>
        <begin position="1"/>
        <end position="21"/>
    </location>
</feature>
<proteinExistence type="predicted"/>
<dbReference type="Proteomes" id="UP000222788">
    <property type="component" value="Unassembled WGS sequence"/>
</dbReference>
<dbReference type="EMBL" id="APWK03000212">
    <property type="protein sequence ID" value="PHH49375.1"/>
    <property type="molecule type" value="Genomic_DNA"/>
</dbReference>
<accession>A0A2C5WS90</accession>
<comment type="caution">
    <text evidence="2">The sequence shown here is derived from an EMBL/GenBank/DDBJ whole genome shotgun (WGS) entry which is preliminary data.</text>
</comment>
<dbReference type="AlphaFoldDB" id="A0A2C5WS90"/>
<gene>
    <name evidence="2" type="ORF">CFIMG_007808RA00001</name>
</gene>
<dbReference type="STRING" id="1035309.A0A2C5WS90"/>
<keyword evidence="3" id="KW-1185">Reference proteome</keyword>
<sequence>MTPPTFRDRPSSPPISAAVSTMSSQRPFFLSVIFTALRQTPNTLSAAASQNKTPGTSSSSYAVSTSATSAARSIAANSASNSHSHSHSHNASGSTSSSPSGVASPIASQSAPSTQPPPAASTTPAASSSRMPARPLHTATARGAAPSGIPIPAPSANRRRGSNSSSEGFRDVLGSDAWYIGGRTAGGEEQFFKLGVIRRVRSNDGLSLDRLSL</sequence>
<evidence type="ECO:0000256" key="1">
    <source>
        <dbReference type="SAM" id="MobiDB-lite"/>
    </source>
</evidence>
<organism evidence="2 3">
    <name type="scientific">Ceratocystis fimbriata CBS 114723</name>
    <dbReference type="NCBI Taxonomy" id="1035309"/>
    <lineage>
        <taxon>Eukaryota</taxon>
        <taxon>Fungi</taxon>
        <taxon>Dikarya</taxon>
        <taxon>Ascomycota</taxon>
        <taxon>Pezizomycotina</taxon>
        <taxon>Sordariomycetes</taxon>
        <taxon>Hypocreomycetidae</taxon>
        <taxon>Microascales</taxon>
        <taxon>Ceratocystidaceae</taxon>
        <taxon>Ceratocystis</taxon>
    </lineage>
</organism>
<evidence type="ECO:0000313" key="3">
    <source>
        <dbReference type="Proteomes" id="UP000222788"/>
    </source>
</evidence>
<reference evidence="2 3" key="2">
    <citation type="journal article" date="2013" name="IMA Fungus">
        <title>IMA Genome-F 1: Ceratocystis fimbriata: Draft nuclear genome sequence for the plant pathogen, Ceratocystis fimbriata.</title>
        <authorList>
            <person name="Wilken P.M."/>
            <person name="Steenkamp E.T."/>
            <person name="Wingfield M.J."/>
            <person name="de Beer Z.W."/>
            <person name="Wingfield B.D."/>
        </authorList>
    </citation>
    <scope>NUCLEOTIDE SEQUENCE [LARGE SCALE GENOMIC DNA]</scope>
    <source>
        <strain evidence="2 3">CBS 114723</strain>
    </source>
</reference>
<feature type="compositionally biased region" description="Low complexity" evidence="1">
    <location>
        <begin position="120"/>
        <end position="135"/>
    </location>
</feature>
<dbReference type="PANTHER" id="PTHR42095">
    <property type="entry name" value="YALI0C12166P"/>
    <property type="match status" value="1"/>
</dbReference>